<dbReference type="AlphaFoldDB" id="A0A8J2ZGC3"/>
<organism evidence="1 2">
    <name type="scientific">Salipiger pallidus</name>
    <dbReference type="NCBI Taxonomy" id="1775170"/>
    <lineage>
        <taxon>Bacteria</taxon>
        <taxon>Pseudomonadati</taxon>
        <taxon>Pseudomonadota</taxon>
        <taxon>Alphaproteobacteria</taxon>
        <taxon>Rhodobacterales</taxon>
        <taxon>Roseobacteraceae</taxon>
        <taxon>Salipiger</taxon>
    </lineage>
</organism>
<reference evidence="1" key="2">
    <citation type="submission" date="2020-09" db="EMBL/GenBank/DDBJ databases">
        <authorList>
            <person name="Sun Q."/>
            <person name="Zhou Y."/>
        </authorList>
    </citation>
    <scope>NUCLEOTIDE SEQUENCE</scope>
    <source>
        <strain evidence="1">CGMCC 1.15762</strain>
    </source>
</reference>
<name>A0A8J2ZGC3_9RHOB</name>
<reference evidence="1" key="1">
    <citation type="journal article" date="2014" name="Int. J. Syst. Evol. Microbiol.">
        <title>Complete genome sequence of Corynebacterium casei LMG S-19264T (=DSM 44701T), isolated from a smear-ripened cheese.</title>
        <authorList>
            <consortium name="US DOE Joint Genome Institute (JGI-PGF)"/>
            <person name="Walter F."/>
            <person name="Albersmeier A."/>
            <person name="Kalinowski J."/>
            <person name="Ruckert C."/>
        </authorList>
    </citation>
    <scope>NUCLEOTIDE SEQUENCE</scope>
    <source>
        <strain evidence="1">CGMCC 1.15762</strain>
    </source>
</reference>
<sequence>MTRKKPAAADVAVTLGAAAEIASRPGRKRHLPAGWSGALPPADRDALAARGALVEETAPAAAPEITDASEE</sequence>
<evidence type="ECO:0000313" key="2">
    <source>
        <dbReference type="Proteomes" id="UP000617145"/>
    </source>
</evidence>
<dbReference type="EMBL" id="BMJV01000001">
    <property type="protein sequence ID" value="GGG59786.1"/>
    <property type="molecule type" value="Genomic_DNA"/>
</dbReference>
<protein>
    <submittedName>
        <fullName evidence="1">Uncharacterized protein</fullName>
    </submittedName>
</protein>
<proteinExistence type="predicted"/>
<accession>A0A8J2ZGC3</accession>
<gene>
    <name evidence="1" type="ORF">GCM10011415_02150</name>
</gene>
<keyword evidence="2" id="KW-1185">Reference proteome</keyword>
<comment type="caution">
    <text evidence="1">The sequence shown here is derived from an EMBL/GenBank/DDBJ whole genome shotgun (WGS) entry which is preliminary data.</text>
</comment>
<dbReference type="RefSeq" id="WP_188787984.1">
    <property type="nucleotide sequence ID" value="NZ_BMJV01000001.1"/>
</dbReference>
<dbReference type="Proteomes" id="UP000617145">
    <property type="component" value="Unassembled WGS sequence"/>
</dbReference>
<evidence type="ECO:0000313" key="1">
    <source>
        <dbReference type="EMBL" id="GGG59786.1"/>
    </source>
</evidence>